<dbReference type="RefSeq" id="WP_133538678.1">
    <property type="nucleotide sequence ID" value="NZ_SNXI01000002.1"/>
</dbReference>
<keyword evidence="4" id="KW-1185">Reference proteome</keyword>
<dbReference type="AlphaFoldDB" id="A0A4R6PPD1"/>
<evidence type="ECO:0000256" key="1">
    <source>
        <dbReference type="ARBA" id="ARBA00006484"/>
    </source>
</evidence>
<keyword evidence="2" id="KW-0560">Oxidoreductase</keyword>
<dbReference type="InterPro" id="IPR002347">
    <property type="entry name" value="SDR_fam"/>
</dbReference>
<dbReference type="PRINTS" id="PR00081">
    <property type="entry name" value="GDHRDH"/>
</dbReference>
<dbReference type="Pfam" id="PF13561">
    <property type="entry name" value="adh_short_C2"/>
    <property type="match status" value="1"/>
</dbReference>
<accession>A0A4R6PPD1</accession>
<dbReference type="GO" id="GO:0016491">
    <property type="term" value="F:oxidoreductase activity"/>
    <property type="evidence" value="ECO:0007669"/>
    <property type="project" value="UniProtKB-KW"/>
</dbReference>
<dbReference type="OrthoDB" id="9804774at2"/>
<dbReference type="InterPro" id="IPR020904">
    <property type="entry name" value="Sc_DH/Rdtase_CS"/>
</dbReference>
<comment type="similarity">
    <text evidence="1">Belongs to the short-chain dehydrogenases/reductases (SDR) family.</text>
</comment>
<dbReference type="Proteomes" id="UP000295531">
    <property type="component" value="Unassembled WGS sequence"/>
</dbReference>
<gene>
    <name evidence="3" type="ORF">DEU29_102115</name>
</gene>
<dbReference type="EMBL" id="SNXI01000002">
    <property type="protein sequence ID" value="TDP40215.1"/>
    <property type="molecule type" value="Genomic_DNA"/>
</dbReference>
<dbReference type="PROSITE" id="PS00061">
    <property type="entry name" value="ADH_SHORT"/>
    <property type="match status" value="1"/>
</dbReference>
<dbReference type="Gene3D" id="3.40.50.720">
    <property type="entry name" value="NAD(P)-binding Rossmann-like Domain"/>
    <property type="match status" value="1"/>
</dbReference>
<dbReference type="PANTHER" id="PTHR43639:SF1">
    <property type="entry name" value="SHORT-CHAIN DEHYDROGENASE_REDUCTASE FAMILY PROTEIN"/>
    <property type="match status" value="1"/>
</dbReference>
<dbReference type="InterPro" id="IPR036291">
    <property type="entry name" value="NAD(P)-bd_dom_sf"/>
</dbReference>
<organism evidence="3 4">
    <name type="scientific">Idiomarina aquatica</name>
    <dbReference type="NCBI Taxonomy" id="1327752"/>
    <lineage>
        <taxon>Bacteria</taxon>
        <taxon>Pseudomonadati</taxon>
        <taxon>Pseudomonadota</taxon>
        <taxon>Gammaproteobacteria</taxon>
        <taxon>Alteromonadales</taxon>
        <taxon>Idiomarinaceae</taxon>
        <taxon>Idiomarina</taxon>
    </lineage>
</organism>
<comment type="caution">
    <text evidence="3">The sequence shown here is derived from an EMBL/GenBank/DDBJ whole genome shotgun (WGS) entry which is preliminary data.</text>
</comment>
<proteinExistence type="inferred from homology"/>
<dbReference type="PRINTS" id="PR00080">
    <property type="entry name" value="SDRFAMILY"/>
</dbReference>
<evidence type="ECO:0000313" key="3">
    <source>
        <dbReference type="EMBL" id="TDP40215.1"/>
    </source>
</evidence>
<reference evidence="3 4" key="1">
    <citation type="submission" date="2019-03" db="EMBL/GenBank/DDBJ databases">
        <title>Freshwater and sediment microbial communities from various areas in North America, analyzing microbe dynamics in response to fracking.</title>
        <authorList>
            <person name="Lamendella R."/>
        </authorList>
    </citation>
    <scope>NUCLEOTIDE SEQUENCE [LARGE SCALE GENOMIC DNA]</scope>
    <source>
        <strain evidence="3 4">18_TX</strain>
    </source>
</reference>
<dbReference type="PANTHER" id="PTHR43639">
    <property type="entry name" value="OXIDOREDUCTASE, SHORT-CHAIN DEHYDROGENASE/REDUCTASE FAMILY (AFU_ORTHOLOGUE AFUA_5G02870)"/>
    <property type="match status" value="1"/>
</dbReference>
<dbReference type="CDD" id="cd05233">
    <property type="entry name" value="SDR_c"/>
    <property type="match status" value="1"/>
</dbReference>
<sequence>MTKNEQKFALITGANGGIGQALCKTFTEEGYEVIATDVHEQPTESLIFSRYVSIDLNKLVESESYATDRTNEIKSLLPNRELHALINNAAIQILGGVDSLTRADWNQTLNVNLQAPFFLVQTLKNELEACRGSIVNISSIHAKLTKRNFVAYATSKSALSGMTKAMSVDLGAKVKVNGVAPAAIETEMLISGFSENREGLAKLNDYHPTGTIGEPREVATTALFLANSNTRFLNGEILEINGGIGNCLHDPD</sequence>
<protein>
    <submittedName>
        <fullName evidence="3">NAD(P)-dependent dehydrogenase (Short-subunit alcohol dehydrogenase family)</fullName>
    </submittedName>
</protein>
<name>A0A4R6PPD1_9GAMM</name>
<dbReference type="SUPFAM" id="SSF51735">
    <property type="entry name" value="NAD(P)-binding Rossmann-fold domains"/>
    <property type="match status" value="1"/>
</dbReference>
<evidence type="ECO:0000256" key="2">
    <source>
        <dbReference type="ARBA" id="ARBA00023002"/>
    </source>
</evidence>
<evidence type="ECO:0000313" key="4">
    <source>
        <dbReference type="Proteomes" id="UP000295531"/>
    </source>
</evidence>